<evidence type="ECO:0000313" key="9">
    <source>
        <dbReference type="EMBL" id="PWA46843.1"/>
    </source>
</evidence>
<dbReference type="Proteomes" id="UP000245207">
    <property type="component" value="Unassembled WGS sequence"/>
</dbReference>
<protein>
    <recommendedName>
        <fullName evidence="2">soluble epoxide hydrolase</fullName>
        <ecNumber evidence="2">3.3.2.10</ecNumber>
    </recommendedName>
</protein>
<comment type="pathway">
    <text evidence="1">Secondary metabolite biosynthesis; terpenoid biosynthesis.</text>
</comment>
<comment type="function">
    <text evidence="6">Epoxide hydrolase involved in the biosynthesis of cucurbitacin and mogroside tetracyclic triterpene natural products (e.g. siamenoside I and mogrosides IV, V and VI). Cucurbitacins have cytotoxic properties and exhibit deterrent taste as a defense barrier against herbivores. Mogrosides are nonsugar highly oxygenated compounds used as high-intensity zero-calorie sweeteners; they also possess pharmacological properties such as regulating immunity, lowering blood sugar and lipid levels, protecting the liver, and acting as antioxidants and antitumor agents. Catalyzes the hydrolysis of aromatic epoxide-containing substrates, such as the conversion of 24,25-epoxycucurbitadienol to 24,25-dihydroxycucurbitadienol.</text>
</comment>
<name>A0A2U1LCW1_ARTAN</name>
<dbReference type="GO" id="GO:0004301">
    <property type="term" value="F:epoxide hydrolase activity"/>
    <property type="evidence" value="ECO:0007669"/>
    <property type="project" value="UniProtKB-EC"/>
</dbReference>
<dbReference type="InterPro" id="IPR000639">
    <property type="entry name" value="Epox_hydrolase-like"/>
</dbReference>
<evidence type="ECO:0000313" key="10">
    <source>
        <dbReference type="Proteomes" id="UP000245207"/>
    </source>
</evidence>
<dbReference type="PANTHER" id="PTHR43329">
    <property type="entry name" value="EPOXIDE HYDROLASE"/>
    <property type="match status" value="1"/>
</dbReference>
<comment type="caution">
    <text evidence="9">The sequence shown here is derived from an EMBL/GenBank/DDBJ whole genome shotgun (WGS) entry which is preliminary data.</text>
</comment>
<dbReference type="STRING" id="35608.A0A2U1LCW1"/>
<evidence type="ECO:0000256" key="4">
    <source>
        <dbReference type="ARBA" id="ARBA00038334"/>
    </source>
</evidence>
<organism evidence="9 10">
    <name type="scientific">Artemisia annua</name>
    <name type="common">Sweet wormwood</name>
    <dbReference type="NCBI Taxonomy" id="35608"/>
    <lineage>
        <taxon>Eukaryota</taxon>
        <taxon>Viridiplantae</taxon>
        <taxon>Streptophyta</taxon>
        <taxon>Embryophyta</taxon>
        <taxon>Tracheophyta</taxon>
        <taxon>Spermatophyta</taxon>
        <taxon>Magnoliopsida</taxon>
        <taxon>eudicotyledons</taxon>
        <taxon>Gunneridae</taxon>
        <taxon>Pentapetalae</taxon>
        <taxon>asterids</taxon>
        <taxon>campanulids</taxon>
        <taxon>Asterales</taxon>
        <taxon>Asteraceae</taxon>
        <taxon>Asteroideae</taxon>
        <taxon>Anthemideae</taxon>
        <taxon>Artemisiinae</taxon>
        <taxon>Artemisia</taxon>
    </lineage>
</organism>
<accession>A0A2U1LCW1</accession>
<evidence type="ECO:0000256" key="3">
    <source>
        <dbReference type="ARBA" id="ARBA00022801"/>
    </source>
</evidence>
<comment type="catalytic activity">
    <reaction evidence="5">
        <text>an epoxide + H2O = an ethanediol</text>
        <dbReference type="Rhea" id="RHEA:19037"/>
        <dbReference type="ChEBI" id="CHEBI:15377"/>
        <dbReference type="ChEBI" id="CHEBI:32955"/>
        <dbReference type="ChEBI" id="CHEBI:140594"/>
        <dbReference type="EC" id="3.3.2.10"/>
    </reaction>
    <physiologicalReaction direction="left-to-right" evidence="5">
        <dbReference type="Rhea" id="RHEA:19038"/>
    </physiologicalReaction>
</comment>
<comment type="similarity">
    <text evidence="4">Belongs to the AB hydrolase superfamily. Epoxide hydrolase family.</text>
</comment>
<dbReference type="Pfam" id="PF00561">
    <property type="entry name" value="Abhydrolase_1"/>
    <property type="match status" value="1"/>
</dbReference>
<sequence>MALKQQLIDLINIDIEADMRTIKRITSLIREMLADGNARDTIMDEISKLPSISPFTFVMETIEHRTVRVNGINMHVAEKGEGPIVLFLHGFPELWYTWRHQILALADLGYHAVAPDLRGYGDTDTPLSATSYTCFHIVGDVVGLIDSFGVDQVYLVANDWGAMIGWYLCMFRPDLVKAYVCMSVAYCPRSPKMKIVESLRTVFGDDFYICRFQEPGLMEAEMKSYGVEHVLRSILTITEPGPLRLLMSEPFGSKSSYVSPPLPPWLSEEDIKYNVQKFEQKGFTGSLNYYRALDLNWELTAPWTGIQIKVPVIYVVGEKDPVYTTPGAKTYIHSGMFKKDVPLLQQVVVLEGVAHFLNQEKPQKINEIIFDFIKNF</sequence>
<keyword evidence="10" id="KW-1185">Reference proteome</keyword>
<feature type="domain" description="AB hydrolase-1" evidence="8">
    <location>
        <begin position="83"/>
        <end position="191"/>
    </location>
</feature>
<evidence type="ECO:0000256" key="1">
    <source>
        <dbReference type="ARBA" id="ARBA00004721"/>
    </source>
</evidence>
<proteinExistence type="inferred from homology"/>
<evidence type="ECO:0000256" key="2">
    <source>
        <dbReference type="ARBA" id="ARBA00013006"/>
    </source>
</evidence>
<dbReference type="InterPro" id="IPR000073">
    <property type="entry name" value="AB_hydrolase_1"/>
</dbReference>
<evidence type="ECO:0000256" key="7">
    <source>
        <dbReference type="ARBA" id="ARBA00093212"/>
    </source>
</evidence>
<dbReference type="FunFam" id="3.40.50.1820:FF:000161">
    <property type="entry name" value="Epoxide hydrolase"/>
    <property type="match status" value="1"/>
</dbReference>
<dbReference type="SUPFAM" id="SSF53474">
    <property type="entry name" value="alpha/beta-Hydrolases"/>
    <property type="match status" value="1"/>
</dbReference>
<comment type="catalytic activity">
    <reaction evidence="7">
        <text>(24S)-24,25-epoxycucurbitadienol + H2O = (24R)-24,25-dihydroxycucurbitadienol</text>
        <dbReference type="Rhea" id="RHEA:81855"/>
        <dbReference type="ChEBI" id="CHEBI:15377"/>
        <dbReference type="ChEBI" id="CHEBI:229949"/>
        <dbReference type="ChEBI" id="CHEBI:229950"/>
    </reaction>
    <physiologicalReaction direction="left-to-right" evidence="7">
        <dbReference type="Rhea" id="RHEA:81856"/>
    </physiologicalReaction>
</comment>
<dbReference type="InterPro" id="IPR029058">
    <property type="entry name" value="AB_hydrolase_fold"/>
</dbReference>
<dbReference type="OrthoDB" id="7130006at2759"/>
<gene>
    <name evidence="9" type="ORF">CTI12_AA505620</name>
</gene>
<evidence type="ECO:0000256" key="6">
    <source>
        <dbReference type="ARBA" id="ARBA00058358"/>
    </source>
</evidence>
<dbReference type="EC" id="3.3.2.10" evidence="2"/>
<dbReference type="EMBL" id="PKPP01010078">
    <property type="protein sequence ID" value="PWA46843.1"/>
    <property type="molecule type" value="Genomic_DNA"/>
</dbReference>
<keyword evidence="3 9" id="KW-0378">Hydrolase</keyword>
<dbReference type="Gene3D" id="3.40.50.1820">
    <property type="entry name" value="alpha/beta hydrolase"/>
    <property type="match status" value="1"/>
</dbReference>
<dbReference type="AlphaFoldDB" id="A0A2U1LCW1"/>
<reference evidence="9 10" key="1">
    <citation type="journal article" date="2018" name="Mol. Plant">
        <title>The genome of Artemisia annua provides insight into the evolution of Asteraceae family and artemisinin biosynthesis.</title>
        <authorList>
            <person name="Shen Q."/>
            <person name="Zhang L."/>
            <person name="Liao Z."/>
            <person name="Wang S."/>
            <person name="Yan T."/>
            <person name="Shi P."/>
            <person name="Liu M."/>
            <person name="Fu X."/>
            <person name="Pan Q."/>
            <person name="Wang Y."/>
            <person name="Lv Z."/>
            <person name="Lu X."/>
            <person name="Zhang F."/>
            <person name="Jiang W."/>
            <person name="Ma Y."/>
            <person name="Chen M."/>
            <person name="Hao X."/>
            <person name="Li L."/>
            <person name="Tang Y."/>
            <person name="Lv G."/>
            <person name="Zhou Y."/>
            <person name="Sun X."/>
            <person name="Brodelius P.E."/>
            <person name="Rose J.K.C."/>
            <person name="Tang K."/>
        </authorList>
    </citation>
    <scope>NUCLEOTIDE SEQUENCE [LARGE SCALE GENOMIC DNA]</scope>
    <source>
        <strain evidence="10">cv. Huhao1</strain>
        <tissue evidence="9">Leaf</tissue>
    </source>
</reference>
<evidence type="ECO:0000259" key="8">
    <source>
        <dbReference type="Pfam" id="PF00561"/>
    </source>
</evidence>
<dbReference type="PRINTS" id="PR00412">
    <property type="entry name" value="EPOXHYDRLASE"/>
</dbReference>
<evidence type="ECO:0000256" key="5">
    <source>
        <dbReference type="ARBA" id="ARBA00051067"/>
    </source>
</evidence>